<dbReference type="AlphaFoldDB" id="F4WPP8"/>
<evidence type="ECO:0000313" key="1">
    <source>
        <dbReference type="EMBL" id="EGI63832.1"/>
    </source>
</evidence>
<reference evidence="1" key="1">
    <citation type="submission" date="2011-02" db="EMBL/GenBank/DDBJ databases">
        <title>The genome of the leaf-cutting ant Acromyrmex echinatior suggests key adaptations to social evolution and fungus farming.</title>
        <authorList>
            <person name="Nygaard S."/>
            <person name="Zhang G."/>
        </authorList>
    </citation>
    <scope>NUCLEOTIDE SEQUENCE</scope>
</reference>
<keyword evidence="2" id="KW-1185">Reference proteome</keyword>
<organism evidence="2">
    <name type="scientific">Acromyrmex echinatior</name>
    <name type="common">Panamanian leafcutter ant</name>
    <name type="synonym">Acromyrmex octospinosus echinatior</name>
    <dbReference type="NCBI Taxonomy" id="103372"/>
    <lineage>
        <taxon>Eukaryota</taxon>
        <taxon>Metazoa</taxon>
        <taxon>Ecdysozoa</taxon>
        <taxon>Arthropoda</taxon>
        <taxon>Hexapoda</taxon>
        <taxon>Insecta</taxon>
        <taxon>Pterygota</taxon>
        <taxon>Neoptera</taxon>
        <taxon>Endopterygota</taxon>
        <taxon>Hymenoptera</taxon>
        <taxon>Apocrita</taxon>
        <taxon>Aculeata</taxon>
        <taxon>Formicoidea</taxon>
        <taxon>Formicidae</taxon>
        <taxon>Myrmicinae</taxon>
        <taxon>Acromyrmex</taxon>
    </lineage>
</organism>
<sequence length="183" mass="20828">MLLNGDRKKEIDHVYGVYLSKNYTMLGDKYFDVDTNDFVIVDGADSHKADNPIVGSKGYKYKNIIVRLVLGKTQIGTGMPRARNLNNKSGNRVGKGVTYHMDHTLEMIRYATILWHGTSTKHMIRDKKKPITNDEAVALADALELLSRRQGPFREATRILESRETWCTVMPCALTITRPMEIR</sequence>
<gene>
    <name evidence="1" type="ORF">G5I_07768</name>
</gene>
<name>F4WPP8_ACREC</name>
<dbReference type="InParanoid" id="F4WPP8"/>
<proteinExistence type="predicted"/>
<protein>
    <submittedName>
        <fullName evidence="1">Uncharacterized protein</fullName>
    </submittedName>
</protein>
<accession>F4WPP8</accession>
<dbReference type="Proteomes" id="UP000007755">
    <property type="component" value="Unassembled WGS sequence"/>
</dbReference>
<evidence type="ECO:0000313" key="2">
    <source>
        <dbReference type="Proteomes" id="UP000007755"/>
    </source>
</evidence>
<dbReference type="EMBL" id="GL888252">
    <property type="protein sequence ID" value="EGI63832.1"/>
    <property type="molecule type" value="Genomic_DNA"/>
</dbReference>